<feature type="repeat" description="ANK" evidence="3">
    <location>
        <begin position="253"/>
        <end position="285"/>
    </location>
</feature>
<dbReference type="AlphaFoldDB" id="A0A8S1F917"/>
<evidence type="ECO:0000313" key="7">
    <source>
        <dbReference type="Proteomes" id="UP000494206"/>
    </source>
</evidence>
<dbReference type="SMART" id="SM00248">
    <property type="entry name" value="ANK"/>
    <property type="match status" value="7"/>
</dbReference>
<organism evidence="6 7">
    <name type="scientific">Caenorhabditis bovis</name>
    <dbReference type="NCBI Taxonomy" id="2654633"/>
    <lineage>
        <taxon>Eukaryota</taxon>
        <taxon>Metazoa</taxon>
        <taxon>Ecdysozoa</taxon>
        <taxon>Nematoda</taxon>
        <taxon>Chromadorea</taxon>
        <taxon>Rhabditida</taxon>
        <taxon>Rhabditina</taxon>
        <taxon>Rhabditomorpha</taxon>
        <taxon>Rhabditoidea</taxon>
        <taxon>Rhabditidae</taxon>
        <taxon>Peloderinae</taxon>
        <taxon>Caenorhabditis</taxon>
    </lineage>
</organism>
<dbReference type="OrthoDB" id="10039052at2759"/>
<feature type="repeat" description="ANK" evidence="3">
    <location>
        <begin position="141"/>
        <end position="173"/>
    </location>
</feature>
<dbReference type="Gene3D" id="1.25.40.20">
    <property type="entry name" value="Ankyrin repeat-containing domain"/>
    <property type="match status" value="2"/>
</dbReference>
<evidence type="ECO:0000256" key="3">
    <source>
        <dbReference type="PROSITE-ProRule" id="PRU00023"/>
    </source>
</evidence>
<feature type="region of interest" description="Disordered" evidence="4">
    <location>
        <begin position="565"/>
        <end position="590"/>
    </location>
</feature>
<dbReference type="InterPro" id="IPR001660">
    <property type="entry name" value="SAM"/>
</dbReference>
<feature type="compositionally biased region" description="Polar residues" evidence="4">
    <location>
        <begin position="444"/>
        <end position="456"/>
    </location>
</feature>
<comment type="caution">
    <text evidence="6">The sequence shown here is derived from an EMBL/GenBank/DDBJ whole genome shotgun (WGS) entry which is preliminary data.</text>
</comment>
<evidence type="ECO:0000256" key="2">
    <source>
        <dbReference type="ARBA" id="ARBA00023043"/>
    </source>
</evidence>
<sequence>MERKPSVKDKDHNFIFQKSEVFEAAKNGDYDKIAIFLSSVKVKKNRVPINFFRPSCDTHWLLHYRDDKSEYTLLHHSSYEGRVQISKLLMDYEPLLVVCEGFKKILPIHLAAWNGHLEIVKQMILLRQEKPVNLVNALNIFNESPLHLAIQRSHFHVAEYLLKKNSDPFIRNDQKENALDIAARIGHSEAIILLCKMWPNFPIQSAYESLRGISIGQKTIPAIYPLHLAAKNNHVKCLEALKNAGFNLNYTTEDGTALHVAAACGQVESVDFLLTNGTNPQIRNQHGHTALDLVIELQSGRRSEIACFLKNPEGWAKCRKMLEDFERHDSGRETEGSQSDNEKEAIWQQIPNEASVQYYPDQRKNNRQIYRPPSIAAVFSNESSDEIQTDQSMHSACSVVSYPNSSLTRTWNSSMYDKVTGVPRFPKTNPFSYGRHNAYSRCSDTLPTKLNANRTKPSPPRGCILPGQSSPYRGNPPLYDEWKQSQATLNNGVVMPMLPGPYDNIPQEAFAFDRAQLSARNMSVKMAKQNGYSTLPTPSDLHKKSRTPISPETFERTPVREANVTRKMSRTTCDREDSLGLTNSPRLDTRASSVTSSLTYACSTLERDLKTPVENGRAPLAMPEEITGSALFRSPEKDDDITIICRDPCNPPSPNTSKATIFETLCTVKPSSFSDSKFGSFFTTSNAVGSTGSVISSESPSSSSKTSEKSPSSPSSADMDRPTSVRLRRQIGTSNLNLGNDGQEKDWDEVDKIFSCIGIAPCRESVFIREYESNVANYLCDPDSKAVALQHVDLGGKSDAIQQANCKISMYEWLENVVGIRKQDAKDIGATMIKFGFDKYTQLKGSLDLDTMSKMGIAVAYQQLIMSAIAKMEDKRKPADSFYYVSDWLCSLELVDYLTNIIGAGFKKIETLKKENLTEAFFKNIGIHLPGHLNRIMYSLYPNESAAERLCYNHQPRQPRCEECPSINFSLIKNALLRDGIVFRAHHLGARQVAEADITEDQITQAIQAMQSAKSDVRDWNRIPYVSLELTANGVRIMDINKQIVQSSHGVYNISMICQDRKDLNFFCIISRGSYNRFVCHTFCVLTSALTYEIITTMGIMFELRARIDGHRSLDEPIQWCPHIQNYIQNKSG</sequence>
<dbReference type="EMBL" id="CADEPM010000010">
    <property type="protein sequence ID" value="CAB3410409.1"/>
    <property type="molecule type" value="Genomic_DNA"/>
</dbReference>
<dbReference type="SUPFAM" id="SSF47769">
    <property type="entry name" value="SAM/Pointed domain"/>
    <property type="match status" value="1"/>
</dbReference>
<dbReference type="Gene3D" id="2.30.29.30">
    <property type="entry name" value="Pleckstrin-homology domain (PH domain)/Phosphotyrosine-binding domain (PTB)"/>
    <property type="match status" value="1"/>
</dbReference>
<dbReference type="InterPro" id="IPR036770">
    <property type="entry name" value="Ankyrin_rpt-contain_sf"/>
</dbReference>
<dbReference type="InterPro" id="IPR013761">
    <property type="entry name" value="SAM/pointed_sf"/>
</dbReference>
<feature type="compositionally biased region" description="Polar residues" evidence="4">
    <location>
        <begin position="580"/>
        <end position="590"/>
    </location>
</feature>
<feature type="domain" description="PID" evidence="5">
    <location>
        <begin position="979"/>
        <end position="1105"/>
    </location>
</feature>
<dbReference type="InterPro" id="IPR033635">
    <property type="entry name" value="ANKS1/Caskin"/>
</dbReference>
<dbReference type="Pfam" id="PF12796">
    <property type="entry name" value="Ank_2"/>
    <property type="match status" value="2"/>
</dbReference>
<dbReference type="PANTHER" id="PTHR24174:SF16">
    <property type="entry name" value="CASKIN-2"/>
    <property type="match status" value="1"/>
</dbReference>
<feature type="region of interest" description="Disordered" evidence="4">
    <location>
        <begin position="444"/>
        <end position="469"/>
    </location>
</feature>
<name>A0A8S1F917_9PELO</name>
<feature type="repeat" description="ANK" evidence="3">
    <location>
        <begin position="221"/>
        <end position="253"/>
    </location>
</feature>
<dbReference type="InterPro" id="IPR002110">
    <property type="entry name" value="Ankyrin_rpt"/>
</dbReference>
<dbReference type="InterPro" id="IPR006020">
    <property type="entry name" value="PTB/PI_dom"/>
</dbReference>
<evidence type="ECO:0000313" key="6">
    <source>
        <dbReference type="EMBL" id="CAB3410409.1"/>
    </source>
</evidence>
<dbReference type="PROSITE" id="PS01179">
    <property type="entry name" value="PID"/>
    <property type="match status" value="1"/>
</dbReference>
<accession>A0A8S1F917</accession>
<dbReference type="Pfam" id="PF00536">
    <property type="entry name" value="SAM_1"/>
    <property type="match status" value="1"/>
</dbReference>
<keyword evidence="1" id="KW-0677">Repeat</keyword>
<dbReference type="SUPFAM" id="SSF50729">
    <property type="entry name" value="PH domain-like"/>
    <property type="match status" value="1"/>
</dbReference>
<reference evidence="6 7" key="1">
    <citation type="submission" date="2020-04" db="EMBL/GenBank/DDBJ databases">
        <authorList>
            <person name="Laetsch R D."/>
            <person name="Stevens L."/>
            <person name="Kumar S."/>
            <person name="Blaxter L. M."/>
        </authorList>
    </citation>
    <scope>NUCLEOTIDE SEQUENCE [LARGE SCALE GENOMIC DNA]</scope>
</reference>
<dbReference type="PROSITE" id="PS50297">
    <property type="entry name" value="ANK_REP_REGION"/>
    <property type="match status" value="2"/>
</dbReference>
<evidence type="ECO:0000256" key="4">
    <source>
        <dbReference type="SAM" id="MobiDB-lite"/>
    </source>
</evidence>
<proteinExistence type="predicted"/>
<feature type="compositionally biased region" description="Low complexity" evidence="4">
    <location>
        <begin position="690"/>
        <end position="716"/>
    </location>
</feature>
<evidence type="ECO:0000256" key="1">
    <source>
        <dbReference type="ARBA" id="ARBA00022737"/>
    </source>
</evidence>
<dbReference type="SUPFAM" id="SSF48403">
    <property type="entry name" value="Ankyrin repeat"/>
    <property type="match status" value="1"/>
</dbReference>
<dbReference type="Proteomes" id="UP000494206">
    <property type="component" value="Unassembled WGS sequence"/>
</dbReference>
<evidence type="ECO:0000259" key="5">
    <source>
        <dbReference type="PROSITE" id="PS01179"/>
    </source>
</evidence>
<keyword evidence="2 3" id="KW-0040">ANK repeat</keyword>
<protein>
    <recommendedName>
        <fullName evidence="5">PID domain-containing protein</fullName>
    </recommendedName>
</protein>
<dbReference type="PROSITE" id="PS50088">
    <property type="entry name" value="ANK_REPEAT"/>
    <property type="match status" value="3"/>
</dbReference>
<feature type="region of interest" description="Disordered" evidence="4">
    <location>
        <begin position="690"/>
        <end position="724"/>
    </location>
</feature>
<keyword evidence="7" id="KW-1185">Reference proteome</keyword>
<dbReference type="PANTHER" id="PTHR24174">
    <property type="entry name" value="ANKYRIN REPEAT AND STERILE ALPHA MOTIF DOMAIN-CONTAINING PROTEIN 1"/>
    <property type="match status" value="1"/>
</dbReference>
<gene>
    <name evidence="6" type="ORF">CBOVIS_LOCUS11938</name>
</gene>
<dbReference type="Gene3D" id="1.10.150.50">
    <property type="entry name" value="Transcription Factor, Ets-1"/>
    <property type="match status" value="1"/>
</dbReference>
<dbReference type="InterPro" id="IPR011993">
    <property type="entry name" value="PH-like_dom_sf"/>
</dbReference>
<dbReference type="SMART" id="SM00462">
    <property type="entry name" value="PTB"/>
    <property type="match status" value="1"/>
</dbReference>
<dbReference type="Pfam" id="PF00640">
    <property type="entry name" value="PID"/>
    <property type="match status" value="1"/>
</dbReference>